<comment type="caution">
    <text evidence="3">The sequence shown here is derived from an EMBL/GenBank/DDBJ whole genome shotgun (WGS) entry which is preliminary data.</text>
</comment>
<dbReference type="Pfam" id="PF25545">
    <property type="entry name" value="DUF7924"/>
    <property type="match status" value="1"/>
</dbReference>
<name>A0A317X8W1_9EURO</name>
<feature type="region of interest" description="Disordered" evidence="1">
    <location>
        <begin position="32"/>
        <end position="53"/>
    </location>
</feature>
<dbReference type="RefSeq" id="XP_025470833.1">
    <property type="nucleotide sequence ID" value="XM_025617005.1"/>
</dbReference>
<evidence type="ECO:0000259" key="2">
    <source>
        <dbReference type="Pfam" id="PF25545"/>
    </source>
</evidence>
<dbReference type="OrthoDB" id="5372703at2759"/>
<dbReference type="InterPro" id="IPR057684">
    <property type="entry name" value="DUF7924"/>
</dbReference>
<dbReference type="Proteomes" id="UP000246702">
    <property type="component" value="Unassembled WGS sequence"/>
</dbReference>
<feature type="domain" description="DUF7924" evidence="2">
    <location>
        <begin position="89"/>
        <end position="309"/>
    </location>
</feature>
<gene>
    <name evidence="3" type="ORF">BO94DRAFT_621526</name>
</gene>
<proteinExistence type="predicted"/>
<keyword evidence="4" id="KW-1185">Reference proteome</keyword>
<evidence type="ECO:0000256" key="1">
    <source>
        <dbReference type="SAM" id="MobiDB-lite"/>
    </source>
</evidence>
<evidence type="ECO:0000313" key="3">
    <source>
        <dbReference type="EMBL" id="PWY94072.1"/>
    </source>
</evidence>
<organism evidence="3 4">
    <name type="scientific">Aspergillus sclerotioniger CBS 115572</name>
    <dbReference type="NCBI Taxonomy" id="1450535"/>
    <lineage>
        <taxon>Eukaryota</taxon>
        <taxon>Fungi</taxon>
        <taxon>Dikarya</taxon>
        <taxon>Ascomycota</taxon>
        <taxon>Pezizomycotina</taxon>
        <taxon>Eurotiomycetes</taxon>
        <taxon>Eurotiomycetidae</taxon>
        <taxon>Eurotiales</taxon>
        <taxon>Aspergillaceae</taxon>
        <taxon>Aspergillus</taxon>
        <taxon>Aspergillus subgen. Circumdati</taxon>
    </lineage>
</organism>
<accession>A0A317X8W1</accession>
<dbReference type="AlphaFoldDB" id="A0A317X8W1"/>
<evidence type="ECO:0000313" key="4">
    <source>
        <dbReference type="Proteomes" id="UP000246702"/>
    </source>
</evidence>
<protein>
    <recommendedName>
        <fullName evidence="2">DUF7924 domain-containing protein</fullName>
    </recommendedName>
</protein>
<reference evidence="3 4" key="1">
    <citation type="submission" date="2016-12" db="EMBL/GenBank/DDBJ databases">
        <title>The genomes of Aspergillus section Nigri reveals drivers in fungal speciation.</title>
        <authorList>
            <consortium name="DOE Joint Genome Institute"/>
            <person name="Vesth T.C."/>
            <person name="Nybo J."/>
            <person name="Theobald S."/>
            <person name="Brandl J."/>
            <person name="Frisvad J.C."/>
            <person name="Nielsen K.F."/>
            <person name="Lyhne E.K."/>
            <person name="Kogle M.E."/>
            <person name="Kuo A."/>
            <person name="Riley R."/>
            <person name="Clum A."/>
            <person name="Nolan M."/>
            <person name="Lipzen A."/>
            <person name="Salamov A."/>
            <person name="Henrissat B."/>
            <person name="Wiebenga A."/>
            <person name="De Vries R.P."/>
            <person name="Grigoriev I.V."/>
            <person name="Mortensen U.H."/>
            <person name="Andersen M.R."/>
            <person name="Baker S.E."/>
        </authorList>
    </citation>
    <scope>NUCLEOTIDE SEQUENCE [LARGE SCALE GENOMIC DNA]</scope>
    <source>
        <strain evidence="3 4">CBS 115572</strain>
    </source>
</reference>
<dbReference type="EMBL" id="MSFK01000005">
    <property type="protein sequence ID" value="PWY94072.1"/>
    <property type="molecule type" value="Genomic_DNA"/>
</dbReference>
<dbReference type="GeneID" id="37119148"/>
<sequence>MERMRSFSEPLPAEYCNPTLLKHDSLRLHGDLNQEYPPSCPSDKTGDGDSDVNYRNHLSLTKIQMDVATELPSEIQEYIDKKVYSKLKKRDAQLERVHNQMWDDSKNCELDSRGEDDWRGVLSKAIGAFKGEMISISNDRDWRTDLQPADYQFKLNDPRPDISVGLCACPIEEALKPGMGSAATGLLTRLQADAELISGPYPSCLNLHFPFLIAQTKSGATGGNLFQAQNQAAVGGCVALRILRNLSEYHARISVSNNVPDQCDQLMSIPVFSITTEGPTIELWAHFQEENGSSFKMVRLNVWCMSLKNHCLEALIHISAILKWGSADLKGTIIEAFSS</sequence>